<dbReference type="InterPro" id="IPR001789">
    <property type="entry name" value="Sig_transdc_resp-reg_receiver"/>
</dbReference>
<dbReference type="RefSeq" id="WP_160633282.1">
    <property type="nucleotide sequence ID" value="NZ_WWNE01000007.1"/>
</dbReference>
<feature type="domain" description="Response regulatory" evidence="2">
    <location>
        <begin position="6"/>
        <end position="134"/>
    </location>
</feature>
<evidence type="ECO:0000313" key="3">
    <source>
        <dbReference type="EMBL" id="NBG66329.1"/>
    </source>
</evidence>
<dbReference type="PANTHER" id="PTHR44520:SF2">
    <property type="entry name" value="RESPONSE REGULATOR RCP1"/>
    <property type="match status" value="1"/>
</dbReference>
<dbReference type="Gene3D" id="3.40.50.2300">
    <property type="match status" value="1"/>
</dbReference>
<dbReference type="PROSITE" id="PS50110">
    <property type="entry name" value="RESPONSE_REGULATORY"/>
    <property type="match status" value="1"/>
</dbReference>
<keyword evidence="4" id="KW-1185">Reference proteome</keyword>
<dbReference type="EMBL" id="WWNE01000007">
    <property type="protein sequence ID" value="NBG66329.1"/>
    <property type="molecule type" value="Genomic_DNA"/>
</dbReference>
<dbReference type="Pfam" id="PF00072">
    <property type="entry name" value="Response_reg"/>
    <property type="match status" value="1"/>
</dbReference>
<proteinExistence type="predicted"/>
<dbReference type="PANTHER" id="PTHR44520">
    <property type="entry name" value="RESPONSE REGULATOR RCP1-RELATED"/>
    <property type="match status" value="1"/>
</dbReference>
<comment type="caution">
    <text evidence="3">The sequence shown here is derived from an EMBL/GenBank/DDBJ whole genome shotgun (WGS) entry which is preliminary data.</text>
</comment>
<accession>A0A6N9NKE9</accession>
<organism evidence="3 4">
    <name type="scientific">Acidiluteibacter ferrifornacis</name>
    <dbReference type="NCBI Taxonomy" id="2692424"/>
    <lineage>
        <taxon>Bacteria</taxon>
        <taxon>Pseudomonadati</taxon>
        <taxon>Bacteroidota</taxon>
        <taxon>Flavobacteriia</taxon>
        <taxon>Flavobacteriales</taxon>
        <taxon>Cryomorphaceae</taxon>
        <taxon>Acidiluteibacter</taxon>
    </lineage>
</organism>
<dbReference type="Proteomes" id="UP000470771">
    <property type="component" value="Unassembled WGS sequence"/>
</dbReference>
<sequence>MKKLNEIVLIDDSRGTNILNKRLMEEMNVADKITTLPNGRDALDYLTNKHHESSYPDPELIFLDINMPVMDGYQFLESYSEEQQTNIPLKPIIMLSSSENEVDLMRSQHYSMVKGFQSKPLTKEKIIAAIELILK</sequence>
<feature type="modified residue" description="4-aspartylphosphate" evidence="1">
    <location>
        <position position="64"/>
    </location>
</feature>
<dbReference type="InterPro" id="IPR011006">
    <property type="entry name" value="CheY-like_superfamily"/>
</dbReference>
<dbReference type="SUPFAM" id="SSF52172">
    <property type="entry name" value="CheY-like"/>
    <property type="match status" value="1"/>
</dbReference>
<dbReference type="GO" id="GO:0000160">
    <property type="term" value="P:phosphorelay signal transduction system"/>
    <property type="evidence" value="ECO:0007669"/>
    <property type="project" value="InterPro"/>
</dbReference>
<dbReference type="SMART" id="SM00448">
    <property type="entry name" value="REC"/>
    <property type="match status" value="1"/>
</dbReference>
<keyword evidence="1" id="KW-0597">Phosphoprotein</keyword>
<gene>
    <name evidence="3" type="ORF">GQN54_09390</name>
</gene>
<name>A0A6N9NKE9_9FLAO</name>
<dbReference type="AlphaFoldDB" id="A0A6N9NKE9"/>
<evidence type="ECO:0000313" key="4">
    <source>
        <dbReference type="Proteomes" id="UP000470771"/>
    </source>
</evidence>
<reference evidence="3 4" key="1">
    <citation type="submission" date="2019-12" db="EMBL/GenBank/DDBJ databases">
        <authorList>
            <person name="Zhao J."/>
        </authorList>
    </citation>
    <scope>NUCLEOTIDE SEQUENCE [LARGE SCALE GENOMIC DNA]</scope>
    <source>
        <strain evidence="3 4">S-15</strain>
    </source>
</reference>
<dbReference type="InterPro" id="IPR052893">
    <property type="entry name" value="TCS_response_regulator"/>
</dbReference>
<protein>
    <submittedName>
        <fullName evidence="3">Response regulator</fullName>
    </submittedName>
</protein>
<evidence type="ECO:0000256" key="1">
    <source>
        <dbReference type="PROSITE-ProRule" id="PRU00169"/>
    </source>
</evidence>
<evidence type="ECO:0000259" key="2">
    <source>
        <dbReference type="PROSITE" id="PS50110"/>
    </source>
</evidence>